<dbReference type="OrthoDB" id="422960at2759"/>
<keyword evidence="3" id="KW-1185">Reference proteome</keyword>
<dbReference type="Proteomes" id="UP000601435">
    <property type="component" value="Unassembled WGS sequence"/>
</dbReference>
<dbReference type="EMBL" id="CAJNJA010073139">
    <property type="protein sequence ID" value="CAE7908788.1"/>
    <property type="molecule type" value="Genomic_DNA"/>
</dbReference>
<gene>
    <name evidence="2" type="ORF">SNEC2469_LOCUS30865</name>
</gene>
<feature type="compositionally biased region" description="Basic and acidic residues" evidence="1">
    <location>
        <begin position="271"/>
        <end position="283"/>
    </location>
</feature>
<protein>
    <submittedName>
        <fullName evidence="2">Uncharacterized protein</fullName>
    </submittedName>
</protein>
<proteinExistence type="predicted"/>
<organism evidence="2 3">
    <name type="scientific">Symbiodinium necroappetens</name>
    <dbReference type="NCBI Taxonomy" id="1628268"/>
    <lineage>
        <taxon>Eukaryota</taxon>
        <taxon>Sar</taxon>
        <taxon>Alveolata</taxon>
        <taxon>Dinophyceae</taxon>
        <taxon>Suessiales</taxon>
        <taxon>Symbiodiniaceae</taxon>
        <taxon>Symbiodinium</taxon>
    </lineage>
</organism>
<sequence length="283" mass="31218">VLSCEHDGLGIQLNGLSEAALLEALNFNPMVRVAIKAPHDPLELAREQFPGEEWVGPAAVSSLQFDAAELHRALLVTRRCVQPMKPRKEDEPEPPSAADNAVVGKVLAAHLEGDVLVPEGDNVFLQYLPDKSRWESQKICDKGLHGFARQYSHIFEPVHCCWVDGVLQKRPRGGRLRPHVEVSYPLGKPSFLNTLAHESLIYLRCPAPKRWTTRCAPTTGLFSRMAGSTTSQNDPPWGRAKPARSARSACAKIARTREAREACARSARARSPREARASAEVRA</sequence>
<accession>A0A813BIW2</accession>
<name>A0A813BIW2_9DINO</name>
<feature type="region of interest" description="Disordered" evidence="1">
    <location>
        <begin position="263"/>
        <end position="283"/>
    </location>
</feature>
<feature type="region of interest" description="Disordered" evidence="1">
    <location>
        <begin position="226"/>
        <end position="245"/>
    </location>
</feature>
<feature type="non-terminal residue" evidence="2">
    <location>
        <position position="1"/>
    </location>
</feature>
<evidence type="ECO:0000313" key="2">
    <source>
        <dbReference type="EMBL" id="CAE7908788.1"/>
    </source>
</evidence>
<comment type="caution">
    <text evidence="2">The sequence shown here is derived from an EMBL/GenBank/DDBJ whole genome shotgun (WGS) entry which is preliminary data.</text>
</comment>
<dbReference type="AlphaFoldDB" id="A0A813BIW2"/>
<evidence type="ECO:0000256" key="1">
    <source>
        <dbReference type="SAM" id="MobiDB-lite"/>
    </source>
</evidence>
<reference evidence="2" key="1">
    <citation type="submission" date="2021-02" db="EMBL/GenBank/DDBJ databases">
        <authorList>
            <person name="Dougan E. K."/>
            <person name="Rhodes N."/>
            <person name="Thang M."/>
            <person name="Chan C."/>
        </authorList>
    </citation>
    <scope>NUCLEOTIDE SEQUENCE</scope>
</reference>
<evidence type="ECO:0000313" key="3">
    <source>
        <dbReference type="Proteomes" id="UP000601435"/>
    </source>
</evidence>